<dbReference type="EMBL" id="UXAT02000054">
    <property type="protein sequence ID" value="VUX48088.1"/>
    <property type="molecule type" value="Genomic_DNA"/>
</dbReference>
<dbReference type="PROSITE" id="PS51682">
    <property type="entry name" value="SAM_OMT_I"/>
    <property type="match status" value="1"/>
</dbReference>
<dbReference type="InterPro" id="IPR029063">
    <property type="entry name" value="SAM-dependent_MTases_sf"/>
</dbReference>
<dbReference type="PANTHER" id="PTHR10509:SF14">
    <property type="entry name" value="CAFFEOYL-COA O-METHYLTRANSFERASE 3-RELATED"/>
    <property type="match status" value="1"/>
</dbReference>
<dbReference type="PANTHER" id="PTHR10509">
    <property type="entry name" value="O-METHYLTRANSFERASE-RELATED"/>
    <property type="match status" value="1"/>
</dbReference>
<evidence type="ECO:0000313" key="4">
    <source>
        <dbReference type="EMBL" id="VUX48088.1"/>
    </source>
</evidence>
<keyword evidence="1 4" id="KW-0489">Methyltransferase</keyword>
<dbReference type="SUPFAM" id="SSF53335">
    <property type="entry name" value="S-adenosyl-L-methionine-dependent methyltransferases"/>
    <property type="match status" value="1"/>
</dbReference>
<keyword evidence="2 4" id="KW-0808">Transferase</keyword>
<sequence length="221" mass="24415">MSKRTITLDDRLYDYLSAVSLREPALLARLREETAALPEARMQIAPEQGQFMAMLVRLMNAREILEIGTFTGYSALAMALALPPDGHIVACDVSAEWTAIGRRYWREAGIAERIELRLAPAIETLEALLADGGEDRFDFAFIDADKSGYRAYYEACLKLVRPGGLIVIDNTLWDGRVADDSVQDANTCAIRAFNAALHDDVRVDLSLVPIGDGLTLARRRG</sequence>
<name>A0A564WJ95_9PROT</name>
<proteinExistence type="predicted"/>
<organism evidence="4 5">
    <name type="scientific">Candidatus Defluviicoccus seviourii</name>
    <dbReference type="NCBI Taxonomy" id="2565273"/>
    <lineage>
        <taxon>Bacteria</taxon>
        <taxon>Pseudomonadati</taxon>
        <taxon>Pseudomonadota</taxon>
        <taxon>Alphaproteobacteria</taxon>
        <taxon>Rhodospirillales</taxon>
        <taxon>Rhodospirillaceae</taxon>
        <taxon>Defluviicoccus</taxon>
    </lineage>
</organism>
<comment type="caution">
    <text evidence="4">The sequence shown here is derived from an EMBL/GenBank/DDBJ whole genome shotgun (WGS) entry which is preliminary data.</text>
</comment>
<evidence type="ECO:0000256" key="2">
    <source>
        <dbReference type="ARBA" id="ARBA00022679"/>
    </source>
</evidence>
<protein>
    <submittedName>
        <fullName evidence="4">O-methyltransferase MdmC</fullName>
        <ecNumber evidence="4">2.1.1.-</ecNumber>
    </submittedName>
</protein>
<gene>
    <name evidence="4" type="primary">mdmC</name>
    <name evidence="4" type="ORF">DF3PA_90105</name>
</gene>
<dbReference type="CDD" id="cd02440">
    <property type="entry name" value="AdoMet_MTases"/>
    <property type="match status" value="1"/>
</dbReference>
<dbReference type="AlphaFoldDB" id="A0A564WJ95"/>
<accession>A0A564WJ95</accession>
<evidence type="ECO:0000256" key="3">
    <source>
        <dbReference type="ARBA" id="ARBA00022691"/>
    </source>
</evidence>
<reference evidence="4" key="1">
    <citation type="submission" date="2018-11" db="EMBL/GenBank/DDBJ databases">
        <authorList>
            <person name="Onetto C."/>
        </authorList>
    </citation>
    <scope>NUCLEOTIDE SEQUENCE [LARGE SCALE GENOMIC DNA]</scope>
</reference>
<keyword evidence="5" id="KW-1185">Reference proteome</keyword>
<dbReference type="Pfam" id="PF01596">
    <property type="entry name" value="Methyltransf_3"/>
    <property type="match status" value="1"/>
</dbReference>
<dbReference type="Gene3D" id="3.40.50.150">
    <property type="entry name" value="Vaccinia Virus protein VP39"/>
    <property type="match status" value="1"/>
</dbReference>
<evidence type="ECO:0000313" key="5">
    <source>
        <dbReference type="Proteomes" id="UP000326641"/>
    </source>
</evidence>
<dbReference type="InterPro" id="IPR002935">
    <property type="entry name" value="SAM_O-MeTrfase"/>
</dbReference>
<evidence type="ECO:0000256" key="1">
    <source>
        <dbReference type="ARBA" id="ARBA00022603"/>
    </source>
</evidence>
<dbReference type="GO" id="GO:0008757">
    <property type="term" value="F:S-adenosylmethionine-dependent methyltransferase activity"/>
    <property type="evidence" value="ECO:0007669"/>
    <property type="project" value="TreeGrafter"/>
</dbReference>
<dbReference type="GO" id="GO:0032259">
    <property type="term" value="P:methylation"/>
    <property type="evidence" value="ECO:0007669"/>
    <property type="project" value="UniProtKB-KW"/>
</dbReference>
<dbReference type="EC" id="2.1.1.-" evidence="4"/>
<dbReference type="GO" id="GO:0008171">
    <property type="term" value="F:O-methyltransferase activity"/>
    <property type="evidence" value="ECO:0007669"/>
    <property type="project" value="InterPro"/>
</dbReference>
<dbReference type="Proteomes" id="UP000326641">
    <property type="component" value="Unassembled WGS sequence"/>
</dbReference>
<keyword evidence="3" id="KW-0949">S-adenosyl-L-methionine</keyword>
<dbReference type="InterPro" id="IPR050362">
    <property type="entry name" value="Cation-dep_OMT"/>
</dbReference>